<accession>A0A2V4B0Y5</accession>
<keyword evidence="2" id="KW-0813">Transport</keyword>
<dbReference type="PANTHER" id="PTHR33376:SF7">
    <property type="entry name" value="C4-DICARBOXYLATE-BINDING PROTEIN DCTB"/>
    <property type="match status" value="1"/>
</dbReference>
<dbReference type="InterPro" id="IPR038404">
    <property type="entry name" value="TRAP_DctP_sf"/>
</dbReference>
<evidence type="ECO:0000256" key="1">
    <source>
        <dbReference type="ARBA" id="ARBA00009023"/>
    </source>
</evidence>
<evidence type="ECO:0000256" key="2">
    <source>
        <dbReference type="ARBA" id="ARBA00022448"/>
    </source>
</evidence>
<comment type="caution">
    <text evidence="4">The sequence shown here is derived from an EMBL/GenBank/DDBJ whole genome shotgun (WGS) entry which is preliminary data.</text>
</comment>
<dbReference type="GO" id="GO:0055085">
    <property type="term" value="P:transmembrane transport"/>
    <property type="evidence" value="ECO:0007669"/>
    <property type="project" value="InterPro"/>
</dbReference>
<keyword evidence="3" id="KW-0732">Signal</keyword>
<keyword evidence="5" id="KW-1185">Reference proteome</keyword>
<dbReference type="AlphaFoldDB" id="A0A2V4B0Y5"/>
<dbReference type="InterPro" id="IPR018389">
    <property type="entry name" value="DctP_fam"/>
</dbReference>
<proteinExistence type="inferred from homology"/>
<reference evidence="4 5" key="1">
    <citation type="submission" date="2016-07" db="EMBL/GenBank/DDBJ databases">
        <title>Draft genome sequence of Prauserella muralis DSM 45305, isolated from a mould-covered wall in an indoor environment.</title>
        <authorList>
            <person name="Ruckert C."/>
            <person name="Albersmeier A."/>
            <person name="Jiang C.-L."/>
            <person name="Jiang Y."/>
            <person name="Kalinowski J."/>
            <person name="Schneider O."/>
            <person name="Winkler A."/>
            <person name="Zotchev S.B."/>
        </authorList>
    </citation>
    <scope>NUCLEOTIDE SEQUENCE [LARGE SCALE GENOMIC DNA]</scope>
    <source>
        <strain evidence="4 5">DSM 45305</strain>
    </source>
</reference>
<evidence type="ECO:0000313" key="5">
    <source>
        <dbReference type="Proteomes" id="UP000249915"/>
    </source>
</evidence>
<dbReference type="Gene3D" id="3.40.190.170">
    <property type="entry name" value="Bacterial extracellular solute-binding protein, family 7"/>
    <property type="match status" value="1"/>
</dbReference>
<comment type="similarity">
    <text evidence="1">Belongs to the bacterial solute-binding protein 7 family.</text>
</comment>
<evidence type="ECO:0000313" key="4">
    <source>
        <dbReference type="EMBL" id="PXY27693.1"/>
    </source>
</evidence>
<dbReference type="PANTHER" id="PTHR33376">
    <property type="match status" value="1"/>
</dbReference>
<dbReference type="EMBL" id="MASW01000002">
    <property type="protein sequence ID" value="PXY27693.1"/>
    <property type="molecule type" value="Genomic_DNA"/>
</dbReference>
<name>A0A2V4B0Y5_9PSEU</name>
<evidence type="ECO:0008006" key="6">
    <source>
        <dbReference type="Google" id="ProtNLM"/>
    </source>
</evidence>
<dbReference type="Proteomes" id="UP000249915">
    <property type="component" value="Unassembled WGS sequence"/>
</dbReference>
<dbReference type="Pfam" id="PF03480">
    <property type="entry name" value="DctP"/>
    <property type="match status" value="1"/>
</dbReference>
<sequence length="395" mass="43174">MLGASACISSASGGGNASATSFAELDPIVLRVPTLYGPGHYQTRALEEYGAAVEKASDGKVSFEFFYLDSLVEPADTTKALADGIVDVSLVVPGYTPSDFPIDVWTSDLAFQSSSRPVVGALQSTAAVLDWSFNQPEMLAEYDRLGLVPLLPRFTGHVSYNLLCTKPVTSLREARGMRGRVGGPNWAKEIEALGMTSVSLAGGEIYEGFQRGIIDCYVGSGPDMVATGLWDVGKHYTELGLSGWSSGGLMVGKTTWERLPLIVRQVLFDQSTVYLESWHRGWIEGMREFVVQGQKRGVQFHEPDESMRGALEKFHQRVLGTAQRRAPEGVSAPGEFLDAYSAAHDRWLGIVTGELGYEPRGTTWAEWARGGDTEIDLGPWIERIRERILAPHRPQ</sequence>
<protein>
    <recommendedName>
        <fullName evidence="6">TRAP-type C4-dicarboxylate transport system substrate-binding protein</fullName>
    </recommendedName>
</protein>
<gene>
    <name evidence="4" type="ORF">BAY60_14975</name>
</gene>
<evidence type="ECO:0000256" key="3">
    <source>
        <dbReference type="ARBA" id="ARBA00022729"/>
    </source>
</evidence>
<dbReference type="CDD" id="cd13666">
    <property type="entry name" value="PBP2_TRAP_DctP_like_1"/>
    <property type="match status" value="1"/>
</dbReference>
<organism evidence="4 5">
    <name type="scientific">Prauserella muralis</name>
    <dbReference type="NCBI Taxonomy" id="588067"/>
    <lineage>
        <taxon>Bacteria</taxon>
        <taxon>Bacillati</taxon>
        <taxon>Actinomycetota</taxon>
        <taxon>Actinomycetes</taxon>
        <taxon>Pseudonocardiales</taxon>
        <taxon>Pseudonocardiaceae</taxon>
        <taxon>Prauserella</taxon>
    </lineage>
</organism>